<gene>
    <name evidence="3" type="ORF">DW355_09635</name>
</gene>
<dbReference type="Proteomes" id="UP000292939">
    <property type="component" value="Chromosome"/>
</dbReference>
<evidence type="ECO:0000313" key="3">
    <source>
        <dbReference type="EMBL" id="QBK04996.1"/>
    </source>
</evidence>
<dbReference type="InterPro" id="IPR005064">
    <property type="entry name" value="BUG"/>
</dbReference>
<dbReference type="Gene3D" id="3.40.190.150">
    <property type="entry name" value="Bordetella uptake gene, domain 1"/>
    <property type="match status" value="1"/>
</dbReference>
<dbReference type="InterPro" id="IPR006311">
    <property type="entry name" value="TAT_signal"/>
</dbReference>
<feature type="chain" id="PRO_5020845112" evidence="2">
    <location>
        <begin position="32"/>
        <end position="330"/>
    </location>
</feature>
<evidence type="ECO:0000256" key="2">
    <source>
        <dbReference type="SAM" id="SignalP"/>
    </source>
</evidence>
<accession>A0A4P6UK91</accession>
<sequence>MNRLNRRSALALLGTPMVAGLASLSSPLALAQNFPSKALRIIVPFGAGGVADLTARIVAQKLNELLGQPVVIENKPGAGGVGASDQVAKSTPDGHTLLLMSNATAVSATLFKSLPYDSVKDFTPVSTLGLFDIGVVVASDSKYKTLGELLADAKANPGKLNIGSINIGSTQNLSAELFKSVAGIDVQIVPFNGTPAVVNALRGKQIDAAVEILAPVMGQIKGGALRALAVTSEKRSVALPEVQTTKEAGLPAYLSSSWNALAVPSATPKAVVARLHKDIQTALADPEVARKLRELNIEPRGQTPEQTAAFLQSEIKRWGDVIVKAKIPLQ</sequence>
<dbReference type="OrthoDB" id="8678477at2"/>
<dbReference type="PANTHER" id="PTHR42928">
    <property type="entry name" value="TRICARBOXYLATE-BINDING PROTEIN"/>
    <property type="match status" value="1"/>
</dbReference>
<evidence type="ECO:0000313" key="4">
    <source>
        <dbReference type="Proteomes" id="UP000292939"/>
    </source>
</evidence>
<dbReference type="PANTHER" id="PTHR42928:SF5">
    <property type="entry name" value="BLR1237 PROTEIN"/>
    <property type="match status" value="1"/>
</dbReference>
<dbReference type="PIRSF" id="PIRSF017082">
    <property type="entry name" value="YflP"/>
    <property type="match status" value="1"/>
</dbReference>
<name>A0A4P6UK91_9BURK</name>
<proteinExistence type="inferred from homology"/>
<protein>
    <submittedName>
        <fullName evidence="3">Tripartite tricarboxylate transporter substrate binding protein</fullName>
    </submittedName>
</protein>
<dbReference type="RefSeq" id="WP_131279643.1">
    <property type="nucleotide sequence ID" value="NZ_CP031395.1"/>
</dbReference>
<dbReference type="SUPFAM" id="SSF53850">
    <property type="entry name" value="Periplasmic binding protein-like II"/>
    <property type="match status" value="1"/>
</dbReference>
<dbReference type="KEGG" id="hgr:DW355_09635"/>
<dbReference type="InterPro" id="IPR042100">
    <property type="entry name" value="Bug_dom1"/>
</dbReference>
<dbReference type="PROSITE" id="PS51318">
    <property type="entry name" value="TAT"/>
    <property type="match status" value="1"/>
</dbReference>
<dbReference type="CDD" id="cd13578">
    <property type="entry name" value="PBP2_Bug27"/>
    <property type="match status" value="1"/>
</dbReference>
<feature type="signal peptide" evidence="2">
    <location>
        <begin position="1"/>
        <end position="31"/>
    </location>
</feature>
<comment type="similarity">
    <text evidence="1">Belongs to the UPF0065 (bug) family.</text>
</comment>
<organism evidence="3 4">
    <name type="scientific">Hylemonella gracilis</name>
    <dbReference type="NCBI Taxonomy" id="80880"/>
    <lineage>
        <taxon>Bacteria</taxon>
        <taxon>Pseudomonadati</taxon>
        <taxon>Pseudomonadota</taxon>
        <taxon>Betaproteobacteria</taxon>
        <taxon>Burkholderiales</taxon>
        <taxon>Comamonadaceae</taxon>
        <taxon>Hylemonella</taxon>
    </lineage>
</organism>
<keyword evidence="2" id="KW-0732">Signal</keyword>
<dbReference type="EMBL" id="CP031395">
    <property type="protein sequence ID" value="QBK04996.1"/>
    <property type="molecule type" value="Genomic_DNA"/>
</dbReference>
<evidence type="ECO:0000256" key="1">
    <source>
        <dbReference type="ARBA" id="ARBA00006987"/>
    </source>
</evidence>
<dbReference type="Gene3D" id="3.40.190.10">
    <property type="entry name" value="Periplasmic binding protein-like II"/>
    <property type="match status" value="1"/>
</dbReference>
<dbReference type="Pfam" id="PF03401">
    <property type="entry name" value="TctC"/>
    <property type="match status" value="1"/>
</dbReference>
<reference evidence="3 4" key="1">
    <citation type="submission" date="2018-07" db="EMBL/GenBank/DDBJ databases">
        <title>Exploring interactions and the metabolic potential of the ultra-small soil bacteria Hylemonella gracilis.</title>
        <authorList>
            <person name="Tyc O."/>
            <person name="Kulkarni P."/>
            <person name="Gawehns F."/>
            <person name="Hundscheid M."/>
            <person name="Zweers H."/>
            <person name="Garbeva P."/>
        </authorList>
    </citation>
    <scope>NUCLEOTIDE SEQUENCE [LARGE SCALE GENOMIC DNA]</scope>
    <source>
        <strain evidence="3 4">NS1</strain>
    </source>
</reference>
<dbReference type="AlphaFoldDB" id="A0A4P6UK91"/>